<dbReference type="OrthoDB" id="439219at2759"/>
<evidence type="ECO:0000313" key="1">
    <source>
        <dbReference type="EMBL" id="KAF4650019.1"/>
    </source>
</evidence>
<accession>A0A7J6KTT0</accession>
<evidence type="ECO:0000313" key="2">
    <source>
        <dbReference type="Proteomes" id="UP000570595"/>
    </source>
</evidence>
<gene>
    <name evidence="1" type="ORF">FOZ61_000733</name>
</gene>
<dbReference type="AlphaFoldDB" id="A0A7J6KTT0"/>
<dbReference type="Proteomes" id="UP000570595">
    <property type="component" value="Unassembled WGS sequence"/>
</dbReference>
<organism evidence="1 2">
    <name type="scientific">Perkinsus olseni</name>
    <name type="common">Perkinsus atlanticus</name>
    <dbReference type="NCBI Taxonomy" id="32597"/>
    <lineage>
        <taxon>Eukaryota</taxon>
        <taxon>Sar</taxon>
        <taxon>Alveolata</taxon>
        <taxon>Perkinsozoa</taxon>
        <taxon>Perkinsea</taxon>
        <taxon>Perkinsida</taxon>
        <taxon>Perkinsidae</taxon>
        <taxon>Perkinsus</taxon>
    </lineage>
</organism>
<protein>
    <submittedName>
        <fullName evidence="1">Uncharacterized protein</fullName>
    </submittedName>
</protein>
<comment type="caution">
    <text evidence="1">The sequence shown here is derived from an EMBL/GenBank/DDBJ whole genome shotgun (WGS) entry which is preliminary data.</text>
</comment>
<name>A0A7J6KTT0_PEROL</name>
<dbReference type="EMBL" id="JABAHT010001148">
    <property type="protein sequence ID" value="KAF4650019.1"/>
    <property type="molecule type" value="Genomic_DNA"/>
</dbReference>
<proteinExistence type="predicted"/>
<sequence>MGFITALVPPDGCNVTAAGEQLQTFGSPHAAVIEEYGILTTGEADDRRLTGCSAMRLSCSIHCNGFPHVETVAHCLSGTPFEPFVRGVAGRPRKIGVFDCLPHGTLETAVLVRPSVTRLGDSGDTYPAGSPEDAVVTKQSLEDAVQRLRLPSDVNDSPVSLVVSVEDVSAPIVGSWENWPYLTTEAVLAMINGDLVDADGRKLRVNHFRTNLPSVERMDSGGGMWNHCLIFGIHSERSVRWLESNDLVDGEGRSLKETHRSTIGEGFCIPDGVTEGIYKLLCATAPLQLDASFVTPLLFDYYQG</sequence>
<reference evidence="1 2" key="1">
    <citation type="submission" date="2020-04" db="EMBL/GenBank/DDBJ databases">
        <title>Perkinsus olseni comparative genomics.</title>
        <authorList>
            <person name="Bogema D.R."/>
        </authorList>
    </citation>
    <scope>NUCLEOTIDE SEQUENCE [LARGE SCALE GENOMIC DNA]</scope>
    <source>
        <strain evidence="1">ATCC PRA-179</strain>
    </source>
</reference>